<evidence type="ECO:0000259" key="1">
    <source>
        <dbReference type="PROSITE" id="PS51186"/>
    </source>
</evidence>
<dbReference type="PANTHER" id="PTHR47237:SF1">
    <property type="entry name" value="SLL0310 PROTEIN"/>
    <property type="match status" value="1"/>
</dbReference>
<keyword evidence="3" id="KW-1185">Reference proteome</keyword>
<dbReference type="Gene3D" id="3.40.630.90">
    <property type="match status" value="1"/>
</dbReference>
<dbReference type="CDD" id="cd04301">
    <property type="entry name" value="NAT_SF"/>
    <property type="match status" value="1"/>
</dbReference>
<dbReference type="Pfam" id="PF18014">
    <property type="entry name" value="Acetyltransf_18"/>
    <property type="match status" value="1"/>
</dbReference>
<dbReference type="Gene3D" id="3.40.630.30">
    <property type="match status" value="1"/>
</dbReference>
<dbReference type="PANTHER" id="PTHR47237">
    <property type="entry name" value="SLL0310 PROTEIN"/>
    <property type="match status" value="1"/>
</dbReference>
<dbReference type="GO" id="GO:0016747">
    <property type="term" value="F:acyltransferase activity, transferring groups other than amino-acyl groups"/>
    <property type="evidence" value="ECO:0007669"/>
    <property type="project" value="InterPro"/>
</dbReference>
<dbReference type="OrthoDB" id="20916at2"/>
<accession>A0A2C7AGZ3</accession>
<evidence type="ECO:0000313" key="2">
    <source>
        <dbReference type="EMBL" id="PHK96983.1"/>
    </source>
</evidence>
<dbReference type="RefSeq" id="WP_099093672.1">
    <property type="nucleotide sequence ID" value="NZ_PDNU01000001.1"/>
</dbReference>
<evidence type="ECO:0000313" key="3">
    <source>
        <dbReference type="Proteomes" id="UP000223527"/>
    </source>
</evidence>
<sequence>MTPAIRVARPEEMGLLLDWAAEEGWNPGLADAAAFHAADPGGFLLGEVAGEPVACIAALRQGARHGFIGFYIVRPEWRGRGIGIALWRAGMERLAGRVVGLDGVVAQQANYARSGFALAWRNVRYAAGAPRAVPGASGRVVPAAEVPFAVLAALDARVFPAPREEFLRAWLDAPGHQALAVLDEAGAARGFGVRRPCREGSKIGPLTAAAAPFARALFNALAGDAPGPVFLDLPEPNAAAVALAREAGMAPVFETARMYAGPAPRLAVGEIFGVASFELG</sequence>
<comment type="caution">
    <text evidence="2">The sequence shown here is derived from an EMBL/GenBank/DDBJ whole genome shotgun (WGS) entry which is preliminary data.</text>
</comment>
<dbReference type="SUPFAM" id="SSF55729">
    <property type="entry name" value="Acyl-CoA N-acyltransferases (Nat)"/>
    <property type="match status" value="1"/>
</dbReference>
<dbReference type="InterPro" id="IPR041496">
    <property type="entry name" value="YitH/HolE_GNAT"/>
</dbReference>
<dbReference type="InterPro" id="IPR000182">
    <property type="entry name" value="GNAT_dom"/>
</dbReference>
<dbReference type="InterPro" id="IPR052729">
    <property type="entry name" value="Acyl/Acetyltrans_Enzymes"/>
</dbReference>
<dbReference type="Proteomes" id="UP000223527">
    <property type="component" value="Unassembled WGS sequence"/>
</dbReference>
<feature type="domain" description="N-acetyltransferase" evidence="1">
    <location>
        <begin position="3"/>
        <end position="157"/>
    </location>
</feature>
<protein>
    <submittedName>
        <fullName evidence="2">GNAT family N-acetyltransferase</fullName>
    </submittedName>
</protein>
<proteinExistence type="predicted"/>
<dbReference type="EMBL" id="PDNU01000001">
    <property type="protein sequence ID" value="PHK96983.1"/>
    <property type="molecule type" value="Genomic_DNA"/>
</dbReference>
<organism evidence="2 3">
    <name type="scientific">Teichococcus rhizosphaerae</name>
    <dbReference type="NCBI Taxonomy" id="1335062"/>
    <lineage>
        <taxon>Bacteria</taxon>
        <taxon>Pseudomonadati</taxon>
        <taxon>Pseudomonadota</taxon>
        <taxon>Alphaproteobacteria</taxon>
        <taxon>Acetobacterales</taxon>
        <taxon>Roseomonadaceae</taxon>
        <taxon>Roseomonas</taxon>
    </lineage>
</organism>
<dbReference type="PROSITE" id="PS51186">
    <property type="entry name" value="GNAT"/>
    <property type="match status" value="1"/>
</dbReference>
<dbReference type="Pfam" id="PF00583">
    <property type="entry name" value="Acetyltransf_1"/>
    <property type="match status" value="1"/>
</dbReference>
<keyword evidence="2" id="KW-0808">Transferase</keyword>
<reference evidence="2 3" key="1">
    <citation type="submission" date="2017-10" db="EMBL/GenBank/DDBJ databases">
        <authorList>
            <person name="Banno H."/>
            <person name="Chua N.-H."/>
        </authorList>
    </citation>
    <scope>NUCLEOTIDE SEQUENCE [LARGE SCALE GENOMIC DNA]</scope>
    <source>
        <strain evidence="2 3">YW11</strain>
    </source>
</reference>
<dbReference type="AlphaFoldDB" id="A0A2C7AGZ3"/>
<gene>
    <name evidence="2" type="ORF">CR162_01030</name>
</gene>
<dbReference type="InterPro" id="IPR016181">
    <property type="entry name" value="Acyl_CoA_acyltransferase"/>
</dbReference>
<name>A0A2C7AGZ3_9PROT</name>